<feature type="non-terminal residue" evidence="1">
    <location>
        <position position="1"/>
    </location>
</feature>
<protein>
    <submittedName>
        <fullName evidence="1">Beta-alanyl conjugating enzyme-like protein</fullName>
    </submittedName>
</protein>
<dbReference type="Gene3D" id="3.30.300.30">
    <property type="match status" value="1"/>
</dbReference>
<feature type="non-terminal residue" evidence="1">
    <location>
        <position position="82"/>
    </location>
</feature>
<organism evidence="1">
    <name type="scientific">Scylla paramamosain</name>
    <name type="common">Mud crab</name>
    <dbReference type="NCBI Taxonomy" id="85552"/>
    <lineage>
        <taxon>Eukaryota</taxon>
        <taxon>Metazoa</taxon>
        <taxon>Ecdysozoa</taxon>
        <taxon>Arthropoda</taxon>
        <taxon>Crustacea</taxon>
        <taxon>Multicrustacea</taxon>
        <taxon>Malacostraca</taxon>
        <taxon>Eumalacostraca</taxon>
        <taxon>Eucarida</taxon>
        <taxon>Decapoda</taxon>
        <taxon>Pleocyemata</taxon>
        <taxon>Brachyura</taxon>
        <taxon>Eubrachyura</taxon>
        <taxon>Portunoidea</taxon>
        <taxon>Portunidae</taxon>
        <taxon>Portuninae</taxon>
        <taxon>Scylla</taxon>
    </lineage>
</organism>
<dbReference type="AlphaFoldDB" id="F8QXF3"/>
<reference evidence="1" key="1">
    <citation type="submission" date="2010-05" db="EMBL/GenBank/DDBJ databases">
        <title>Construction of SSH cDNA library from throacic ganglion mass of Scylla paramamosain.</title>
        <authorList>
            <person name="Zeng H."/>
            <person name="Huang J.R."/>
            <person name="Li W.X."/>
            <person name="Ye H.H."/>
        </authorList>
    </citation>
    <scope>NUCLEOTIDE SEQUENCE</scope>
</reference>
<sequence>IAVKKVEGVDKVTIICYKPGEVDQALLAFYTSNSNPALAPDDLKHALTSLLQPYMLPQVICLQDFPLLVNGKVDRQELLRMY</sequence>
<dbReference type="InterPro" id="IPR045851">
    <property type="entry name" value="AMP-bd_C_sf"/>
</dbReference>
<proteinExistence type="evidence at transcript level"/>
<name>F8QXF3_SCYPA</name>
<dbReference type="SUPFAM" id="SSF56801">
    <property type="entry name" value="Acetyl-CoA synthetase-like"/>
    <property type="match status" value="1"/>
</dbReference>
<accession>F8QXF3</accession>
<dbReference type="EMBL" id="HM217801">
    <property type="protein sequence ID" value="AEI88047.1"/>
    <property type="molecule type" value="mRNA"/>
</dbReference>
<evidence type="ECO:0000313" key="1">
    <source>
        <dbReference type="EMBL" id="AEI88047.1"/>
    </source>
</evidence>